<organism evidence="1 2">
    <name type="scientific">Brassica cretica</name>
    <name type="common">Mustard</name>
    <dbReference type="NCBI Taxonomy" id="69181"/>
    <lineage>
        <taxon>Eukaryota</taxon>
        <taxon>Viridiplantae</taxon>
        <taxon>Streptophyta</taxon>
        <taxon>Embryophyta</taxon>
        <taxon>Tracheophyta</taxon>
        <taxon>Spermatophyta</taxon>
        <taxon>Magnoliopsida</taxon>
        <taxon>eudicotyledons</taxon>
        <taxon>Gunneridae</taxon>
        <taxon>Pentapetalae</taxon>
        <taxon>rosids</taxon>
        <taxon>malvids</taxon>
        <taxon>Brassicales</taxon>
        <taxon>Brassicaceae</taxon>
        <taxon>Brassiceae</taxon>
        <taxon>Brassica</taxon>
    </lineage>
</organism>
<protein>
    <recommendedName>
        <fullName evidence="3">RRM domain-containing protein</fullName>
    </recommendedName>
</protein>
<proteinExistence type="predicted"/>
<sequence>MEALIDFRVENRQLGQIFGRYGNFHNIENNRLAVPGRIDRQTARQIVLQGKSPILALFFMHIP</sequence>
<accession>A0ABQ7B846</accession>
<gene>
    <name evidence="1" type="ORF">DY000_02040023</name>
</gene>
<keyword evidence="2" id="KW-1185">Reference proteome</keyword>
<evidence type="ECO:0000313" key="2">
    <source>
        <dbReference type="Proteomes" id="UP000266723"/>
    </source>
</evidence>
<comment type="caution">
    <text evidence="1">The sequence shown here is derived from an EMBL/GenBank/DDBJ whole genome shotgun (WGS) entry which is preliminary data.</text>
</comment>
<evidence type="ECO:0000313" key="1">
    <source>
        <dbReference type="EMBL" id="KAF3528181.1"/>
    </source>
</evidence>
<reference evidence="1 2" key="1">
    <citation type="journal article" date="2020" name="BMC Genomics">
        <title>Intraspecific diversification of the crop wild relative Brassica cretica Lam. using demographic model selection.</title>
        <authorList>
            <person name="Kioukis A."/>
            <person name="Michalopoulou V.A."/>
            <person name="Briers L."/>
            <person name="Pirintsos S."/>
            <person name="Studholme D.J."/>
            <person name="Pavlidis P."/>
            <person name="Sarris P.F."/>
        </authorList>
    </citation>
    <scope>NUCLEOTIDE SEQUENCE [LARGE SCALE GENOMIC DNA]</scope>
    <source>
        <strain evidence="2">cv. PFS-1207/04</strain>
    </source>
</reference>
<dbReference type="EMBL" id="QGKV02001507">
    <property type="protein sequence ID" value="KAF3528181.1"/>
    <property type="molecule type" value="Genomic_DNA"/>
</dbReference>
<name>A0ABQ7B846_BRACR</name>
<evidence type="ECO:0008006" key="3">
    <source>
        <dbReference type="Google" id="ProtNLM"/>
    </source>
</evidence>
<dbReference type="Proteomes" id="UP000266723">
    <property type="component" value="Unassembled WGS sequence"/>
</dbReference>